<comment type="caution">
    <text evidence="10">The sequence shown here is derived from an EMBL/GenBank/DDBJ whole genome shotgun (WGS) entry which is preliminary data.</text>
</comment>
<dbReference type="Pfam" id="PF16078">
    <property type="entry name" value="2-oxogl_dehyd_N"/>
    <property type="match status" value="1"/>
</dbReference>
<feature type="domain" description="Transketolase-like pyrimidine-binding" evidence="9">
    <location>
        <begin position="601"/>
        <end position="794"/>
    </location>
</feature>
<keyword evidence="6 10" id="KW-0560">Oxidoreductase</keyword>
<dbReference type="InterPro" id="IPR005475">
    <property type="entry name" value="Transketolase-like_Pyr-bd"/>
</dbReference>
<proteinExistence type="inferred from homology"/>
<dbReference type="NCBIfam" id="NF006914">
    <property type="entry name" value="PRK09404.1"/>
    <property type="match status" value="1"/>
</dbReference>
<evidence type="ECO:0000313" key="11">
    <source>
        <dbReference type="Proteomes" id="UP000269001"/>
    </source>
</evidence>
<dbReference type="Gene3D" id="3.40.50.12470">
    <property type="match status" value="1"/>
</dbReference>
<evidence type="ECO:0000256" key="6">
    <source>
        <dbReference type="ARBA" id="ARBA00023002"/>
    </source>
</evidence>
<comment type="similarity">
    <text evidence="3">Belongs to the alpha-ketoglutarate dehydrogenase family.</text>
</comment>
<dbReference type="InterPro" id="IPR031717">
    <property type="entry name" value="ODO-1/KGD_C"/>
</dbReference>
<dbReference type="InterPro" id="IPR029061">
    <property type="entry name" value="THDP-binding"/>
</dbReference>
<gene>
    <name evidence="10" type="ORF">D7V21_04845</name>
</gene>
<dbReference type="InterPro" id="IPR042179">
    <property type="entry name" value="KGD_C_sf"/>
</dbReference>
<dbReference type="PIRSF" id="PIRSF000157">
    <property type="entry name" value="Oxoglu_dh_E1"/>
    <property type="match status" value="1"/>
</dbReference>
<evidence type="ECO:0000256" key="3">
    <source>
        <dbReference type="ARBA" id="ARBA00006936"/>
    </source>
</evidence>
<dbReference type="InterPro" id="IPR001017">
    <property type="entry name" value="DH_E1"/>
</dbReference>
<reference evidence="10 11" key="1">
    <citation type="submission" date="2018-09" db="EMBL/GenBank/DDBJ databases">
        <title>The draft genome of Acinetobacter spp. strains.</title>
        <authorList>
            <person name="Qin J."/>
            <person name="Feng Y."/>
            <person name="Zong Z."/>
        </authorList>
    </citation>
    <scope>NUCLEOTIDE SEQUENCE [LARGE SCALE GENOMIC DNA]</scope>
    <source>
        <strain evidence="10 11">WCHAc060096</strain>
    </source>
</reference>
<evidence type="ECO:0000256" key="7">
    <source>
        <dbReference type="ARBA" id="ARBA00023052"/>
    </source>
</evidence>
<dbReference type="NCBIfam" id="NF008907">
    <property type="entry name" value="PRK12270.1"/>
    <property type="match status" value="1"/>
</dbReference>
<evidence type="ECO:0000259" key="9">
    <source>
        <dbReference type="SMART" id="SM00861"/>
    </source>
</evidence>
<name>A0A3A8EYG6_9GAMM</name>
<evidence type="ECO:0000256" key="4">
    <source>
        <dbReference type="ARBA" id="ARBA00012280"/>
    </source>
</evidence>
<dbReference type="Pfam" id="PF16870">
    <property type="entry name" value="OxoGdeHyase_C"/>
    <property type="match status" value="1"/>
</dbReference>
<dbReference type="SMART" id="SM00861">
    <property type="entry name" value="Transket_pyr"/>
    <property type="match status" value="1"/>
</dbReference>
<dbReference type="GO" id="GO:0006099">
    <property type="term" value="P:tricarboxylic acid cycle"/>
    <property type="evidence" value="ECO:0007669"/>
    <property type="project" value="TreeGrafter"/>
</dbReference>
<comment type="function">
    <text evidence="2">E1 component of the 2-oxoglutarate dehydrogenase (OGDH) complex which catalyzes the decarboxylation of 2-oxoglutarate, the first step in the conversion of 2-oxoglutarate to succinyl-CoA and CO(2).</text>
</comment>
<dbReference type="Pfam" id="PF00676">
    <property type="entry name" value="E1_dh"/>
    <property type="match status" value="1"/>
</dbReference>
<dbReference type="InterPro" id="IPR011603">
    <property type="entry name" value="2oxoglutarate_DH_E1"/>
</dbReference>
<dbReference type="GO" id="GO:0030976">
    <property type="term" value="F:thiamine pyrophosphate binding"/>
    <property type="evidence" value="ECO:0007669"/>
    <property type="project" value="InterPro"/>
</dbReference>
<dbReference type="Gene3D" id="3.40.50.11610">
    <property type="entry name" value="Multifunctional 2-oxoglutarate metabolism enzyme, C-terminal domain"/>
    <property type="match status" value="1"/>
</dbReference>
<accession>A0A3A8EYG6</accession>
<sequence>MYIQKDMKAQMQEVIGKISTDLTLSADSATYIEELYEQYLLAPETVSEDWQLYFGQFPQGDQPHGPIKQQFKDLARNAHRVQNIEKTEVSPEQQLRQIAVIKLIAAYRHRGHQKAKLDPLGLAKREHVAELELATHGLTQADLATFFFTDDLAIGKPQASLKEIIQHLENTYCQSIGAEFTHLINTQEQRWLQRRLEQTQNRFNFSVEKKKQIFNLLNKAEGLEKYLANKFVGAKRFGAEGAETLVPLMHEIIQRAGATGTKEIALGMCHRGRLNQLVNIFGKHPNEMFAEFEGKLFTNSGSGDVKYHQGYSSNVMTDGGEVHLALQPNPSHLEIVSPVAVGSARARQDRRQNVDEVLSVSVHGDAAFAGQGVVMEAFQMSQTRAYYVGGTLHVIVNNQVGFTTSNILDTRSTEYCTDVAKTVQAPILHVNADDPEAAIYAIQLAHDYRKEFRKDIVVDLYCYRRRGHNEADEPSGTQPLMYQVVNQLPTTRNLYLNQLINEKVLTQIEADHMLLQYRDRLDAGQHVTDNLVLDPDQSMYVDWAPYIGLSYSDECDSTFDLNRLKQLGVILNTVPEGFVLQRQVQKAVDDRLAMQTGELALNWGAAENLAYATLIDQDYLVRITGEDVGRGTFSHRHAKLHNQVDGTTYIPHCHIKPNQPHFALYDSLLTEEAVLAFEFGYATTTPNSLVIWEAQFGDFVNCAQVIIDQFIASSETKWERNCGLTLLLPHGFEGQGPEHSSARLERFLQLCGEDNMQVVTPTTPAQIFHALRRQTLRQVRKPMIVMSPKSLLRHKLATSSLDELATGSFQTVIDEIDQIKTEQVTRVVLCAGKVYYDLLEKRREQQLEHVALVRIEQLYPYPEARLTEILSQYPNLQQLIWAQEEPENQGAWLFMVLRLYKLMAKLGKTVDVQYAGRETAAAPACGSPYLHAKQQAELVQQALGL</sequence>
<dbReference type="CDD" id="cd02016">
    <property type="entry name" value="TPP_E1_OGDC_like"/>
    <property type="match status" value="1"/>
</dbReference>
<keyword evidence="7" id="KW-0786">Thiamine pyrophosphate</keyword>
<dbReference type="AlphaFoldDB" id="A0A3A8EYG6"/>
<evidence type="ECO:0000256" key="5">
    <source>
        <dbReference type="ARBA" id="ARBA00013321"/>
    </source>
</evidence>
<evidence type="ECO:0000256" key="2">
    <source>
        <dbReference type="ARBA" id="ARBA00003906"/>
    </source>
</evidence>
<evidence type="ECO:0000256" key="1">
    <source>
        <dbReference type="ARBA" id="ARBA00001964"/>
    </source>
</evidence>
<dbReference type="InterPro" id="IPR032106">
    <property type="entry name" value="2-oxogl_dehyd_N"/>
</dbReference>
<dbReference type="NCBIfam" id="TIGR00239">
    <property type="entry name" value="2oxo_dh_E1"/>
    <property type="match status" value="1"/>
</dbReference>
<dbReference type="Proteomes" id="UP000269001">
    <property type="component" value="Unassembled WGS sequence"/>
</dbReference>
<dbReference type="Gene3D" id="3.40.50.970">
    <property type="match status" value="1"/>
</dbReference>
<protein>
    <recommendedName>
        <fullName evidence="5">2-oxoglutarate dehydrogenase E1 component</fullName>
        <ecNumber evidence="4">1.2.4.2</ecNumber>
    </recommendedName>
    <alternativeName>
        <fullName evidence="8">Alpha-ketoglutarate dehydrogenase</fullName>
    </alternativeName>
</protein>
<evidence type="ECO:0000256" key="8">
    <source>
        <dbReference type="ARBA" id="ARBA00030680"/>
    </source>
</evidence>
<dbReference type="GO" id="GO:0004591">
    <property type="term" value="F:oxoglutarate dehydrogenase (succinyl-transferring) activity"/>
    <property type="evidence" value="ECO:0007669"/>
    <property type="project" value="UniProtKB-EC"/>
</dbReference>
<dbReference type="FunFam" id="1.10.287.1150:FF:000004">
    <property type="entry name" value="2-oxoglutarate dehydrogenase E1 component"/>
    <property type="match status" value="1"/>
</dbReference>
<evidence type="ECO:0000313" key="10">
    <source>
        <dbReference type="EMBL" id="RKG35114.1"/>
    </source>
</evidence>
<keyword evidence="11" id="KW-1185">Reference proteome</keyword>
<dbReference type="PANTHER" id="PTHR23152:SF4">
    <property type="entry name" value="2-OXOADIPATE DEHYDROGENASE COMPLEX COMPONENT E1"/>
    <property type="match status" value="1"/>
</dbReference>
<dbReference type="PANTHER" id="PTHR23152">
    <property type="entry name" value="2-OXOGLUTARATE DEHYDROGENASE"/>
    <property type="match status" value="1"/>
</dbReference>
<dbReference type="SUPFAM" id="SSF52518">
    <property type="entry name" value="Thiamin diphosphate-binding fold (THDP-binding)"/>
    <property type="match status" value="2"/>
</dbReference>
<dbReference type="GO" id="GO:0005829">
    <property type="term" value="C:cytosol"/>
    <property type="evidence" value="ECO:0007669"/>
    <property type="project" value="TreeGrafter"/>
</dbReference>
<dbReference type="Pfam" id="PF02779">
    <property type="entry name" value="Transket_pyr"/>
    <property type="match status" value="1"/>
</dbReference>
<dbReference type="EC" id="1.2.4.2" evidence="4"/>
<dbReference type="Gene3D" id="1.10.287.1150">
    <property type="entry name" value="TPP helical domain"/>
    <property type="match status" value="1"/>
</dbReference>
<organism evidence="10 11">
    <name type="scientific">Acinetobacter guerrae</name>
    <dbReference type="NCBI Taxonomy" id="1843371"/>
    <lineage>
        <taxon>Bacteria</taxon>
        <taxon>Pseudomonadati</taxon>
        <taxon>Pseudomonadota</taxon>
        <taxon>Gammaproteobacteria</taxon>
        <taxon>Moraxellales</taxon>
        <taxon>Moraxellaceae</taxon>
        <taxon>Acinetobacter</taxon>
    </lineage>
</organism>
<comment type="cofactor">
    <cofactor evidence="1">
        <name>thiamine diphosphate</name>
        <dbReference type="ChEBI" id="CHEBI:58937"/>
    </cofactor>
</comment>
<dbReference type="EMBL" id="RAXU01000004">
    <property type="protein sequence ID" value="RKG35114.1"/>
    <property type="molecule type" value="Genomic_DNA"/>
</dbReference>
<dbReference type="GO" id="GO:0045252">
    <property type="term" value="C:oxoglutarate dehydrogenase complex"/>
    <property type="evidence" value="ECO:0007669"/>
    <property type="project" value="TreeGrafter"/>
</dbReference>